<evidence type="ECO:0000256" key="5">
    <source>
        <dbReference type="PIRSR" id="PIRSR000137-2"/>
    </source>
</evidence>
<feature type="binding site" evidence="5">
    <location>
        <position position="91"/>
    </location>
    <ligand>
        <name>FAD</name>
        <dbReference type="ChEBI" id="CHEBI:57692"/>
    </ligand>
</feature>
<evidence type="ECO:0000256" key="2">
    <source>
        <dbReference type="ARBA" id="ARBA00010790"/>
    </source>
</evidence>
<evidence type="ECO:0000256" key="1">
    <source>
        <dbReference type="ARBA" id="ARBA00001974"/>
    </source>
</evidence>
<dbReference type="AlphaFoldDB" id="A0A4R3HZR2"/>
<evidence type="ECO:0000259" key="7">
    <source>
        <dbReference type="PROSITE" id="PS00623"/>
    </source>
</evidence>
<dbReference type="Pfam" id="PF05199">
    <property type="entry name" value="GMC_oxred_C"/>
    <property type="match status" value="1"/>
</dbReference>
<keyword evidence="3 6" id="KW-0285">Flavoprotein</keyword>
<dbReference type="GO" id="GO:0050660">
    <property type="term" value="F:flavin adenine dinucleotide binding"/>
    <property type="evidence" value="ECO:0007669"/>
    <property type="project" value="InterPro"/>
</dbReference>
<dbReference type="SUPFAM" id="SSF54373">
    <property type="entry name" value="FAD-linked reductases, C-terminal domain"/>
    <property type="match status" value="1"/>
</dbReference>
<keyword evidence="4 5" id="KW-0274">FAD</keyword>
<dbReference type="InterPro" id="IPR000172">
    <property type="entry name" value="GMC_OxRdtase_N"/>
</dbReference>
<gene>
    <name evidence="9" type="ORF">EDC30_103143</name>
</gene>
<sequence length="554" mass="60700">MTSVSNKNAETFDYVIVGSGAAGAILASRLSEDGKTTVCLLEAGSSDWHPFIHIPAGFIKTLFNPDFTWQFKSEPTELTGGRRIPLPQGRVLGGSTSINGLVYNRGQRNDYDQWAEMGNAGWSYAEVLPYFKRMERRTGGDDRYRGRNGALPVSDIEWKHPICDAFIAGAQGIGIPRNPDYNGADQAGVGYYQRTINGRWRMSTSRTYLWPARSRTNLAIRTNSQAIQILLEGKRATGVRYMKNRELASATTVLARREVIICAGAINTPKLLQLSGIGPESLLREIGVPVQHHAPGVGANLSDHFSVRLVARVKNISTMNEMARGLGLGGQIARWLLGRPNILALSPSLVHFFWKSREELTLPDLQGVFSPASYKEGYVGMLDSFPGMTAGVWQHRPYSRGTVQARSADVFADPVIQANYLEDERDREVLVNGIRLARRLLQTPELARYAECETLPGPSKVGDDELLDFARRYGVSSYHLNGTARMGRADDAMAVVDNQLRVHGLTGLRVADSSVMPSIPSANICAATMMIAEKASDLILGRAPLAAEELPKAA</sequence>
<dbReference type="RefSeq" id="WP_132257931.1">
    <property type="nucleotide sequence ID" value="NZ_SLZQ01000003.1"/>
</dbReference>
<keyword evidence="10" id="KW-1185">Reference proteome</keyword>
<evidence type="ECO:0000313" key="9">
    <source>
        <dbReference type="EMBL" id="TCS37851.1"/>
    </source>
</evidence>
<evidence type="ECO:0000259" key="8">
    <source>
        <dbReference type="PROSITE" id="PS00624"/>
    </source>
</evidence>
<dbReference type="PIRSF" id="PIRSF000137">
    <property type="entry name" value="Alcohol_oxidase"/>
    <property type="match status" value="1"/>
</dbReference>
<feature type="domain" description="Glucose-methanol-choline oxidoreductase N-terminal" evidence="8">
    <location>
        <begin position="264"/>
        <end position="278"/>
    </location>
</feature>
<feature type="domain" description="Glucose-methanol-choline oxidoreductase N-terminal" evidence="7">
    <location>
        <begin position="89"/>
        <end position="112"/>
    </location>
</feature>
<dbReference type="InterPro" id="IPR007867">
    <property type="entry name" value="GMC_OxRtase_C"/>
</dbReference>
<accession>A0A4R3HZR2</accession>
<dbReference type="PANTHER" id="PTHR11552:SF147">
    <property type="entry name" value="CHOLINE DEHYDROGENASE, MITOCHONDRIAL"/>
    <property type="match status" value="1"/>
</dbReference>
<protein>
    <submittedName>
        <fullName evidence="9">Choline dehydrogenase</fullName>
    </submittedName>
</protein>
<proteinExistence type="inferred from homology"/>
<dbReference type="EMBL" id="SLZQ01000003">
    <property type="protein sequence ID" value="TCS37851.1"/>
    <property type="molecule type" value="Genomic_DNA"/>
</dbReference>
<dbReference type="Gene3D" id="3.30.410.40">
    <property type="match status" value="1"/>
</dbReference>
<dbReference type="SUPFAM" id="SSF51905">
    <property type="entry name" value="FAD/NAD(P)-binding domain"/>
    <property type="match status" value="1"/>
</dbReference>
<dbReference type="GO" id="GO:0016614">
    <property type="term" value="F:oxidoreductase activity, acting on CH-OH group of donors"/>
    <property type="evidence" value="ECO:0007669"/>
    <property type="project" value="InterPro"/>
</dbReference>
<comment type="similarity">
    <text evidence="2 6">Belongs to the GMC oxidoreductase family.</text>
</comment>
<dbReference type="PROSITE" id="PS00623">
    <property type="entry name" value="GMC_OXRED_1"/>
    <property type="match status" value="1"/>
</dbReference>
<dbReference type="OrthoDB" id="9785276at2"/>
<dbReference type="Proteomes" id="UP000295382">
    <property type="component" value="Unassembled WGS sequence"/>
</dbReference>
<dbReference type="Gene3D" id="3.50.50.60">
    <property type="entry name" value="FAD/NAD(P)-binding domain"/>
    <property type="match status" value="1"/>
</dbReference>
<comment type="cofactor">
    <cofactor evidence="1 5">
        <name>FAD</name>
        <dbReference type="ChEBI" id="CHEBI:57692"/>
    </cofactor>
</comment>
<dbReference type="Pfam" id="PF00732">
    <property type="entry name" value="GMC_oxred_N"/>
    <property type="match status" value="1"/>
</dbReference>
<evidence type="ECO:0000256" key="4">
    <source>
        <dbReference type="ARBA" id="ARBA00022827"/>
    </source>
</evidence>
<dbReference type="PROSITE" id="PS00624">
    <property type="entry name" value="GMC_OXRED_2"/>
    <property type="match status" value="1"/>
</dbReference>
<dbReference type="InterPro" id="IPR036188">
    <property type="entry name" value="FAD/NAD-bd_sf"/>
</dbReference>
<feature type="binding site" evidence="5">
    <location>
        <begin position="99"/>
        <end position="102"/>
    </location>
    <ligand>
        <name>FAD</name>
        <dbReference type="ChEBI" id="CHEBI:57692"/>
    </ligand>
</feature>
<evidence type="ECO:0000256" key="3">
    <source>
        <dbReference type="ARBA" id="ARBA00022630"/>
    </source>
</evidence>
<dbReference type="PANTHER" id="PTHR11552">
    <property type="entry name" value="GLUCOSE-METHANOL-CHOLINE GMC OXIDOREDUCTASE"/>
    <property type="match status" value="1"/>
</dbReference>
<comment type="caution">
    <text evidence="9">The sequence shown here is derived from an EMBL/GenBank/DDBJ whole genome shotgun (WGS) entry which is preliminary data.</text>
</comment>
<organism evidence="9 10">
    <name type="scientific">Paucimonas lemoignei</name>
    <name type="common">Pseudomonas lemoignei</name>
    <dbReference type="NCBI Taxonomy" id="29443"/>
    <lineage>
        <taxon>Bacteria</taxon>
        <taxon>Pseudomonadati</taxon>
        <taxon>Pseudomonadota</taxon>
        <taxon>Betaproteobacteria</taxon>
        <taxon>Burkholderiales</taxon>
        <taxon>Burkholderiaceae</taxon>
        <taxon>Paucimonas</taxon>
    </lineage>
</organism>
<dbReference type="InterPro" id="IPR012132">
    <property type="entry name" value="GMC_OxRdtase"/>
</dbReference>
<reference evidence="9 10" key="1">
    <citation type="submission" date="2019-03" db="EMBL/GenBank/DDBJ databases">
        <title>Genomic Encyclopedia of Type Strains, Phase IV (KMG-IV): sequencing the most valuable type-strain genomes for metagenomic binning, comparative biology and taxonomic classification.</title>
        <authorList>
            <person name="Goeker M."/>
        </authorList>
    </citation>
    <scope>NUCLEOTIDE SEQUENCE [LARGE SCALE GENOMIC DNA]</scope>
    <source>
        <strain evidence="9 10">DSM 7445</strain>
    </source>
</reference>
<evidence type="ECO:0000256" key="6">
    <source>
        <dbReference type="RuleBase" id="RU003968"/>
    </source>
</evidence>
<name>A0A4R3HZR2_PAULE</name>
<evidence type="ECO:0000313" key="10">
    <source>
        <dbReference type="Proteomes" id="UP000295382"/>
    </source>
</evidence>